<evidence type="ECO:0000256" key="4">
    <source>
        <dbReference type="PIRSR" id="PIRSR000105-2"/>
    </source>
</evidence>
<evidence type="ECO:0000313" key="7">
    <source>
        <dbReference type="EnsemblProtists" id="EOD13825"/>
    </source>
</evidence>
<dbReference type="HOGENOM" id="CLU_009834_2_0_1"/>
<protein>
    <recommendedName>
        <fullName evidence="9">3-hydroxybutyryl-CoA dehydrogenase</fullName>
    </recommendedName>
</protein>
<evidence type="ECO:0008006" key="9">
    <source>
        <dbReference type="Google" id="ProtNLM"/>
    </source>
</evidence>
<dbReference type="OMA" id="GIWDANI"/>
<accession>A0A0D3IRE0</accession>
<dbReference type="SUPFAM" id="SSF48179">
    <property type="entry name" value="6-phosphogluconate dehydrogenase C-terminal domain-like"/>
    <property type="match status" value="1"/>
</dbReference>
<feature type="binding site" evidence="4">
    <location>
        <position position="119"/>
    </location>
    <ligand>
        <name>NAD(+)</name>
        <dbReference type="ChEBI" id="CHEBI:57540"/>
    </ligand>
</feature>
<dbReference type="InterPro" id="IPR008927">
    <property type="entry name" value="6-PGluconate_DH-like_C_sf"/>
</dbReference>
<dbReference type="SUPFAM" id="SSF51735">
    <property type="entry name" value="NAD(P)-binding Rossmann-fold domains"/>
    <property type="match status" value="1"/>
</dbReference>
<dbReference type="Pfam" id="PF00725">
    <property type="entry name" value="3HCDH"/>
    <property type="match status" value="1"/>
</dbReference>
<dbReference type="GeneID" id="17259972"/>
<dbReference type="Pfam" id="PF02737">
    <property type="entry name" value="3HCDH_N"/>
    <property type="match status" value="1"/>
</dbReference>
<dbReference type="GO" id="GO:0070403">
    <property type="term" value="F:NAD+ binding"/>
    <property type="evidence" value="ECO:0007669"/>
    <property type="project" value="InterPro"/>
</dbReference>
<feature type="binding site" evidence="4">
    <location>
        <begin position="22"/>
        <end position="27"/>
    </location>
    <ligand>
        <name>NAD(+)</name>
        <dbReference type="ChEBI" id="CHEBI:57540"/>
    </ligand>
</feature>
<dbReference type="InterPro" id="IPR013328">
    <property type="entry name" value="6PGD_dom2"/>
</dbReference>
<dbReference type="PaxDb" id="2903-EOD13825"/>
<dbReference type="Gene3D" id="3.40.50.720">
    <property type="entry name" value="NAD(P)-binding Rossmann-like Domain"/>
    <property type="match status" value="1"/>
</dbReference>
<dbReference type="PIRSF" id="PIRSF000105">
    <property type="entry name" value="HCDH"/>
    <property type="match status" value="1"/>
</dbReference>
<dbReference type="Gene3D" id="1.10.1040.10">
    <property type="entry name" value="N-(1-d-carboxylethyl)-l-norvaline Dehydrogenase, domain 2"/>
    <property type="match status" value="1"/>
</dbReference>
<feature type="binding site" evidence="4">
    <location>
        <position position="45"/>
    </location>
    <ligand>
        <name>NAD(+)</name>
        <dbReference type="ChEBI" id="CHEBI:57540"/>
    </ligand>
</feature>
<dbReference type="RefSeq" id="XP_005766254.1">
    <property type="nucleotide sequence ID" value="XM_005766197.1"/>
</dbReference>
<feature type="domain" description="3-hydroxyacyl-CoA dehydrogenase C-terminal" evidence="5">
    <location>
        <begin position="209"/>
        <end position="305"/>
    </location>
</feature>
<dbReference type="InterPro" id="IPR036291">
    <property type="entry name" value="NAD(P)-bd_dom_sf"/>
</dbReference>
<dbReference type="GO" id="GO:0006631">
    <property type="term" value="P:fatty acid metabolic process"/>
    <property type="evidence" value="ECO:0007669"/>
    <property type="project" value="InterPro"/>
</dbReference>
<organism evidence="7 8">
    <name type="scientific">Emiliania huxleyi (strain CCMP1516)</name>
    <dbReference type="NCBI Taxonomy" id="280463"/>
    <lineage>
        <taxon>Eukaryota</taxon>
        <taxon>Haptista</taxon>
        <taxon>Haptophyta</taxon>
        <taxon>Prymnesiophyceae</taxon>
        <taxon>Isochrysidales</taxon>
        <taxon>Noelaerhabdaceae</taxon>
        <taxon>Emiliania</taxon>
    </lineage>
</organism>
<reference evidence="8" key="1">
    <citation type="journal article" date="2013" name="Nature">
        <title>Pan genome of the phytoplankton Emiliania underpins its global distribution.</title>
        <authorList>
            <person name="Read B.A."/>
            <person name="Kegel J."/>
            <person name="Klute M.J."/>
            <person name="Kuo A."/>
            <person name="Lefebvre S.C."/>
            <person name="Maumus F."/>
            <person name="Mayer C."/>
            <person name="Miller J."/>
            <person name="Monier A."/>
            <person name="Salamov A."/>
            <person name="Young J."/>
            <person name="Aguilar M."/>
            <person name="Claverie J.M."/>
            <person name="Frickenhaus S."/>
            <person name="Gonzalez K."/>
            <person name="Herman E.K."/>
            <person name="Lin Y.C."/>
            <person name="Napier J."/>
            <person name="Ogata H."/>
            <person name="Sarno A.F."/>
            <person name="Shmutz J."/>
            <person name="Schroeder D."/>
            <person name="de Vargas C."/>
            <person name="Verret F."/>
            <person name="von Dassow P."/>
            <person name="Valentin K."/>
            <person name="Van de Peer Y."/>
            <person name="Wheeler G."/>
            <person name="Dacks J.B."/>
            <person name="Delwiche C.F."/>
            <person name="Dyhrman S.T."/>
            <person name="Glockner G."/>
            <person name="John U."/>
            <person name="Richards T."/>
            <person name="Worden A.Z."/>
            <person name="Zhang X."/>
            <person name="Grigoriev I.V."/>
            <person name="Allen A.E."/>
            <person name="Bidle K."/>
            <person name="Borodovsky M."/>
            <person name="Bowler C."/>
            <person name="Brownlee C."/>
            <person name="Cock J.M."/>
            <person name="Elias M."/>
            <person name="Gladyshev V.N."/>
            <person name="Groth M."/>
            <person name="Guda C."/>
            <person name="Hadaegh A."/>
            <person name="Iglesias-Rodriguez M.D."/>
            <person name="Jenkins J."/>
            <person name="Jones B.M."/>
            <person name="Lawson T."/>
            <person name="Leese F."/>
            <person name="Lindquist E."/>
            <person name="Lobanov A."/>
            <person name="Lomsadze A."/>
            <person name="Malik S.B."/>
            <person name="Marsh M.E."/>
            <person name="Mackinder L."/>
            <person name="Mock T."/>
            <person name="Mueller-Roeber B."/>
            <person name="Pagarete A."/>
            <person name="Parker M."/>
            <person name="Probert I."/>
            <person name="Quesneville H."/>
            <person name="Raines C."/>
            <person name="Rensing S.A."/>
            <person name="Riano-Pachon D.M."/>
            <person name="Richier S."/>
            <person name="Rokitta S."/>
            <person name="Shiraiwa Y."/>
            <person name="Soanes D.M."/>
            <person name="van der Giezen M."/>
            <person name="Wahlund T.M."/>
            <person name="Williams B."/>
            <person name="Wilson W."/>
            <person name="Wolfe G."/>
            <person name="Wurch L.L."/>
        </authorList>
    </citation>
    <scope>NUCLEOTIDE SEQUENCE</scope>
</reference>
<feature type="binding site" evidence="4">
    <location>
        <position position="141"/>
    </location>
    <ligand>
        <name>NAD(+)</name>
        <dbReference type="ChEBI" id="CHEBI:57540"/>
    </ligand>
</feature>
<feature type="domain" description="3-hydroxyacyl-CoA dehydrogenase NAD binding" evidence="6">
    <location>
        <begin position="17"/>
        <end position="205"/>
    </location>
</feature>
<keyword evidence="2" id="KW-0560">Oxidoreductase</keyword>
<dbReference type="AlphaFoldDB" id="A0A0D3IRE0"/>
<dbReference type="NCBIfam" id="NF006143">
    <property type="entry name" value="PRK08293.1"/>
    <property type="match status" value="1"/>
</dbReference>
<feature type="site" description="Important for catalytic activity" evidence="3">
    <location>
        <position position="162"/>
    </location>
</feature>
<dbReference type="InterPro" id="IPR006108">
    <property type="entry name" value="3HC_DH_C"/>
</dbReference>
<feature type="binding site" evidence="4">
    <location>
        <position position="114"/>
    </location>
    <ligand>
        <name>NAD(+)</name>
        <dbReference type="ChEBI" id="CHEBI:57540"/>
    </ligand>
</feature>
<evidence type="ECO:0000256" key="1">
    <source>
        <dbReference type="ARBA" id="ARBA00009463"/>
    </source>
</evidence>
<keyword evidence="4" id="KW-0520">NAD</keyword>
<evidence type="ECO:0000256" key="2">
    <source>
        <dbReference type="ARBA" id="ARBA00023002"/>
    </source>
</evidence>
<keyword evidence="8" id="KW-1185">Reference proteome</keyword>
<dbReference type="Proteomes" id="UP000013827">
    <property type="component" value="Unassembled WGS sequence"/>
</dbReference>
<dbReference type="PANTHER" id="PTHR48075:SF5">
    <property type="entry name" value="3-HYDROXYBUTYRYL-COA DEHYDROGENASE"/>
    <property type="match status" value="1"/>
</dbReference>
<dbReference type="KEGG" id="ehx:EMIHUDRAFT_66662"/>
<evidence type="ECO:0000259" key="5">
    <source>
        <dbReference type="Pfam" id="PF00725"/>
    </source>
</evidence>
<sequence length="329" mass="35795">MRRTALRRLTTTPRVRKVAVIGAGTLGQQVSFQAALSGFDVALLDTTEKRLTTAKQAHERFARLFVERGEKVRAWRVPAESSLSPQAALQRISYTTDVDEACGDSDLLSENVPEVPAVKTTVYAELHAAAPSHCIFTTNSSTLLPSDFAAATGRPERFLALHFANPIFDGNIGEVMGHASTDEAVFEQVVQFARDIHMVPIRIEKEQNGYICNSLLVPWLNSALWLVTSGVASPHDVDRTWMITMGAPKGPMQVIDVIGLETVRNVFAHWGEVMRDDAAGKQMLANAAFLDAKLEAGCAGIKTGDPSSDTAKGMYDYPGPAFMKDDFLG</sequence>
<evidence type="ECO:0000256" key="3">
    <source>
        <dbReference type="PIRSR" id="PIRSR000105-1"/>
    </source>
</evidence>
<dbReference type="GO" id="GO:0016616">
    <property type="term" value="F:oxidoreductase activity, acting on the CH-OH group of donors, NAD or NADP as acceptor"/>
    <property type="evidence" value="ECO:0007669"/>
    <property type="project" value="InterPro"/>
</dbReference>
<name>A0A0D3IRE0_EMIH1</name>
<comment type="similarity">
    <text evidence="1">Belongs to the 3-hydroxyacyl-CoA dehydrogenase family.</text>
</comment>
<dbReference type="EnsemblProtists" id="EOD13825">
    <property type="protein sequence ID" value="EOD13825"/>
    <property type="gene ID" value="EMIHUDRAFT_66662"/>
</dbReference>
<evidence type="ECO:0000259" key="6">
    <source>
        <dbReference type="Pfam" id="PF02737"/>
    </source>
</evidence>
<dbReference type="PANTHER" id="PTHR48075">
    <property type="entry name" value="3-HYDROXYACYL-COA DEHYDROGENASE FAMILY PROTEIN"/>
    <property type="match status" value="1"/>
</dbReference>
<dbReference type="eggNOG" id="KOG2304">
    <property type="taxonomic scope" value="Eukaryota"/>
</dbReference>
<dbReference type="STRING" id="2903.R1DH15"/>
<feature type="binding site" evidence="4">
    <location>
        <position position="302"/>
    </location>
    <ligand>
        <name>NAD(+)</name>
        <dbReference type="ChEBI" id="CHEBI:57540"/>
    </ligand>
</feature>
<proteinExistence type="inferred from homology"/>
<feature type="binding site" evidence="4">
    <location>
        <position position="165"/>
    </location>
    <ligand>
        <name>NAD(+)</name>
        <dbReference type="ChEBI" id="CHEBI:57540"/>
    </ligand>
</feature>
<dbReference type="InterPro" id="IPR022694">
    <property type="entry name" value="3-OHacyl-CoA_DH"/>
</dbReference>
<evidence type="ECO:0000313" key="8">
    <source>
        <dbReference type="Proteomes" id="UP000013827"/>
    </source>
</evidence>
<reference evidence="7" key="2">
    <citation type="submission" date="2024-10" db="UniProtKB">
        <authorList>
            <consortium name="EnsemblProtists"/>
        </authorList>
    </citation>
    <scope>IDENTIFICATION</scope>
</reference>
<dbReference type="InterPro" id="IPR006176">
    <property type="entry name" value="3-OHacyl-CoA_DH_NAD-bd"/>
</dbReference>